<feature type="region of interest" description="Disordered" evidence="1">
    <location>
        <begin position="1"/>
        <end position="44"/>
    </location>
</feature>
<reference evidence="2 3" key="1">
    <citation type="journal article" date="2017" name="Nature">
        <title>The Apostasia genome and the evolution of orchids.</title>
        <authorList>
            <person name="Zhang G.Q."/>
            <person name="Liu K.W."/>
            <person name="Li Z."/>
            <person name="Lohaus R."/>
            <person name="Hsiao Y.Y."/>
            <person name="Niu S.C."/>
            <person name="Wang J.Y."/>
            <person name="Lin Y.C."/>
            <person name="Xu Q."/>
            <person name="Chen L.J."/>
            <person name="Yoshida K."/>
            <person name="Fujiwara S."/>
            <person name="Wang Z.W."/>
            <person name="Zhang Y.Q."/>
            <person name="Mitsuda N."/>
            <person name="Wang M."/>
            <person name="Liu G.H."/>
            <person name="Pecoraro L."/>
            <person name="Huang H.X."/>
            <person name="Xiao X.J."/>
            <person name="Lin M."/>
            <person name="Wu X.Y."/>
            <person name="Wu W.L."/>
            <person name="Chen Y.Y."/>
            <person name="Chang S.B."/>
            <person name="Sakamoto S."/>
            <person name="Ohme-Takagi M."/>
            <person name="Yagi M."/>
            <person name="Zeng S.J."/>
            <person name="Shen C.Y."/>
            <person name="Yeh C.M."/>
            <person name="Luo Y.B."/>
            <person name="Tsai W.C."/>
            <person name="Van de Peer Y."/>
            <person name="Liu Z.J."/>
        </authorList>
    </citation>
    <scope>NUCLEOTIDE SEQUENCE [LARGE SCALE GENOMIC DNA]</scope>
    <source>
        <strain evidence="3">cv. Shenzhen</strain>
        <tissue evidence="2">Stem</tissue>
    </source>
</reference>
<keyword evidence="3" id="KW-1185">Reference proteome</keyword>
<dbReference type="Proteomes" id="UP000236161">
    <property type="component" value="Unassembled WGS sequence"/>
</dbReference>
<dbReference type="STRING" id="1088818.A0A2I0AVC4"/>
<protein>
    <submittedName>
        <fullName evidence="2">Uncharacterized protein</fullName>
    </submittedName>
</protein>
<dbReference type="EMBL" id="KZ451948">
    <property type="protein sequence ID" value="PKA59491.1"/>
    <property type="molecule type" value="Genomic_DNA"/>
</dbReference>
<evidence type="ECO:0000256" key="1">
    <source>
        <dbReference type="SAM" id="MobiDB-lite"/>
    </source>
</evidence>
<dbReference type="PANTHER" id="PTHR33735">
    <property type="entry name" value="EXPRESSED PROTEIN"/>
    <property type="match status" value="1"/>
</dbReference>
<proteinExistence type="predicted"/>
<evidence type="ECO:0000313" key="3">
    <source>
        <dbReference type="Proteomes" id="UP000236161"/>
    </source>
</evidence>
<organism evidence="2 3">
    <name type="scientific">Apostasia shenzhenica</name>
    <dbReference type="NCBI Taxonomy" id="1088818"/>
    <lineage>
        <taxon>Eukaryota</taxon>
        <taxon>Viridiplantae</taxon>
        <taxon>Streptophyta</taxon>
        <taxon>Embryophyta</taxon>
        <taxon>Tracheophyta</taxon>
        <taxon>Spermatophyta</taxon>
        <taxon>Magnoliopsida</taxon>
        <taxon>Liliopsida</taxon>
        <taxon>Asparagales</taxon>
        <taxon>Orchidaceae</taxon>
        <taxon>Apostasioideae</taxon>
        <taxon>Apostasia</taxon>
    </lineage>
</organism>
<gene>
    <name evidence="2" type="ORF">AXF42_Ash016515</name>
</gene>
<dbReference type="PANTHER" id="PTHR33735:SF2">
    <property type="entry name" value="OS09G0468900 PROTEIN"/>
    <property type="match status" value="1"/>
</dbReference>
<feature type="compositionally biased region" description="Low complexity" evidence="1">
    <location>
        <begin position="7"/>
        <end position="34"/>
    </location>
</feature>
<dbReference type="AlphaFoldDB" id="A0A2I0AVC4"/>
<sequence>MAVDLFSSSSSTLSLSSLRSSTVPRPSLPSRRPTGAPAPPLRRQRSPIVSPLRMALSTAASTQEVIKSDISIKNSTSDDKAEPKTNLNLQMFSLANIPPWATLVLGSVVFLVIPFCRKALKLQDVTKAMDTVAVMVEKVAEVTEKVAEEVAAILPSGELKEAVIKLEKIALMVDKGAEVTESFIDKVDDAVEVLDASLKPATVSGGGSKIDNVKDQNDAGIAAKIAVGTTTVTTELKDDGSQR</sequence>
<evidence type="ECO:0000313" key="2">
    <source>
        <dbReference type="EMBL" id="PKA59491.1"/>
    </source>
</evidence>
<dbReference type="OrthoDB" id="787119at2759"/>
<name>A0A2I0AVC4_9ASPA</name>
<accession>A0A2I0AVC4</accession>